<evidence type="ECO:0000256" key="2">
    <source>
        <dbReference type="ARBA" id="ARBA00001946"/>
    </source>
</evidence>
<dbReference type="InterPro" id="IPR016185">
    <property type="entry name" value="PreATP-grasp_dom_sf"/>
</dbReference>
<comment type="pathway">
    <text evidence="13">Cell wall biogenesis; peptidoglycan biosynthesis.</text>
</comment>
<evidence type="ECO:0000256" key="11">
    <source>
        <dbReference type="ARBA" id="ARBA00023211"/>
    </source>
</evidence>
<dbReference type="PIRSF" id="PIRSF039102">
    <property type="entry name" value="Ddl/VanB"/>
    <property type="match status" value="1"/>
</dbReference>
<evidence type="ECO:0000256" key="9">
    <source>
        <dbReference type="ARBA" id="ARBA00022960"/>
    </source>
</evidence>
<dbReference type="PANTHER" id="PTHR23132">
    <property type="entry name" value="D-ALANINE--D-ALANINE LIGASE"/>
    <property type="match status" value="1"/>
</dbReference>
<dbReference type="InterPro" id="IPR000291">
    <property type="entry name" value="D-Ala_lig_Van_CS"/>
</dbReference>
<dbReference type="HAMAP" id="MF_00047">
    <property type="entry name" value="Dala_Dala_lig"/>
    <property type="match status" value="1"/>
</dbReference>
<comment type="caution">
    <text evidence="16">The sequence shown here is derived from an EMBL/GenBank/DDBJ whole genome shotgun (WGS) entry which is preliminary data.</text>
</comment>
<dbReference type="InterPro" id="IPR011127">
    <property type="entry name" value="Dala_Dala_lig_N"/>
</dbReference>
<dbReference type="EC" id="6.3.2.4" evidence="13"/>
<name>A0ABV1DXZ1_9FIRM</name>
<dbReference type="SUPFAM" id="SSF56059">
    <property type="entry name" value="Glutathione synthetase ATP-binding domain-like"/>
    <property type="match status" value="1"/>
</dbReference>
<evidence type="ECO:0000256" key="5">
    <source>
        <dbReference type="ARBA" id="ARBA00022723"/>
    </source>
</evidence>
<keyword evidence="10 13" id="KW-0573">Peptidoglycan synthesis</keyword>
<gene>
    <name evidence="13" type="primary">ddl</name>
    <name evidence="16" type="ORF">WMO26_03670</name>
</gene>
<keyword evidence="13" id="KW-0963">Cytoplasm</keyword>
<evidence type="ECO:0000256" key="4">
    <source>
        <dbReference type="ARBA" id="ARBA00022598"/>
    </source>
</evidence>
<dbReference type="Pfam" id="PF07478">
    <property type="entry name" value="Dala_Dala_lig_C"/>
    <property type="match status" value="1"/>
</dbReference>
<feature type="domain" description="ATP-grasp" evidence="15">
    <location>
        <begin position="143"/>
        <end position="348"/>
    </location>
</feature>
<dbReference type="InterPro" id="IPR005905">
    <property type="entry name" value="D_ala_D_ala"/>
</dbReference>
<evidence type="ECO:0000256" key="7">
    <source>
        <dbReference type="ARBA" id="ARBA00022840"/>
    </source>
</evidence>
<evidence type="ECO:0000256" key="14">
    <source>
        <dbReference type="PROSITE-ProRule" id="PRU00409"/>
    </source>
</evidence>
<dbReference type="PROSITE" id="PS50975">
    <property type="entry name" value="ATP_GRASP"/>
    <property type="match status" value="1"/>
</dbReference>
<evidence type="ECO:0000256" key="13">
    <source>
        <dbReference type="HAMAP-Rule" id="MF_00047"/>
    </source>
</evidence>
<dbReference type="InterPro" id="IPR011761">
    <property type="entry name" value="ATP-grasp"/>
</dbReference>
<comment type="catalytic activity">
    <reaction evidence="13">
        <text>2 D-alanine + ATP = D-alanyl-D-alanine + ADP + phosphate + H(+)</text>
        <dbReference type="Rhea" id="RHEA:11224"/>
        <dbReference type="ChEBI" id="CHEBI:15378"/>
        <dbReference type="ChEBI" id="CHEBI:30616"/>
        <dbReference type="ChEBI" id="CHEBI:43474"/>
        <dbReference type="ChEBI" id="CHEBI:57416"/>
        <dbReference type="ChEBI" id="CHEBI:57822"/>
        <dbReference type="ChEBI" id="CHEBI:456216"/>
        <dbReference type="EC" id="6.3.2.4"/>
    </reaction>
</comment>
<dbReference type="Gene3D" id="3.40.50.20">
    <property type="match status" value="1"/>
</dbReference>
<sequence length="356" mass="38686">MNKRAVAVLFGGNSSEHEISRLSAASVLSHIPRDRYEVVMVGITKDGRWFYYPGPVDAIENGDWEKNPGNRPAYLSPDMAAGGLVIREETGECILPIDVVFPVLHGKNGEDGTIQGLLSLAGIPFVGCSCAAAALTMDKIYTNMALESAGIPQAKWTWCRTFDYKKDPEAVFEKVEKALGYPVFVKPANAGSSVGVGKAVDRAALARCIEAAAACDERILFEEAIVGKEVECAVLGNEEPVAATVGEIVPCNEFYDYEAKYQSESELHIPARLAKETIEEIRRLAVEAFLALGCEGMARVDFFVREADGAILLNEPNTIPGFTSISMYPKLFEAAGLPYPELLSRLIELGLERACR</sequence>
<dbReference type="PROSITE" id="PS00843">
    <property type="entry name" value="DALA_DALA_LIGASE_1"/>
    <property type="match status" value="1"/>
</dbReference>
<dbReference type="SUPFAM" id="SSF52440">
    <property type="entry name" value="PreATP-grasp domain"/>
    <property type="match status" value="1"/>
</dbReference>
<keyword evidence="8" id="KW-0460">Magnesium</keyword>
<dbReference type="RefSeq" id="WP_349218210.1">
    <property type="nucleotide sequence ID" value="NZ_JBBMFD010000004.1"/>
</dbReference>
<protein>
    <recommendedName>
        <fullName evidence="13">D-alanine--D-alanine ligase</fullName>
        <ecNumber evidence="13">6.3.2.4</ecNumber>
    </recommendedName>
    <alternativeName>
        <fullName evidence="13">D-Ala-D-Ala ligase</fullName>
    </alternativeName>
    <alternativeName>
        <fullName evidence="13">D-alanylalanine synthetase</fullName>
    </alternativeName>
</protein>
<dbReference type="NCBIfam" id="TIGR01205">
    <property type="entry name" value="D_ala_D_alaTIGR"/>
    <property type="match status" value="1"/>
</dbReference>
<dbReference type="InterPro" id="IPR013815">
    <property type="entry name" value="ATP_grasp_subdomain_1"/>
</dbReference>
<dbReference type="PANTHER" id="PTHR23132:SF25">
    <property type="entry name" value="D-ALANINE--D-ALANINE LIGASE A"/>
    <property type="match status" value="1"/>
</dbReference>
<dbReference type="NCBIfam" id="NF002528">
    <property type="entry name" value="PRK01966.1-4"/>
    <property type="match status" value="1"/>
</dbReference>
<organism evidence="16 17">
    <name type="scientific">Solibaculum intestinale</name>
    <dbReference type="NCBI Taxonomy" id="3133165"/>
    <lineage>
        <taxon>Bacteria</taxon>
        <taxon>Bacillati</taxon>
        <taxon>Bacillota</taxon>
        <taxon>Clostridia</taxon>
        <taxon>Eubacteriales</taxon>
        <taxon>Oscillospiraceae</taxon>
        <taxon>Solibaculum</taxon>
    </lineage>
</organism>
<keyword evidence="7 14" id="KW-0067">ATP-binding</keyword>
<evidence type="ECO:0000256" key="1">
    <source>
        <dbReference type="ARBA" id="ARBA00001936"/>
    </source>
</evidence>
<keyword evidence="9 13" id="KW-0133">Cell shape</keyword>
<comment type="cofactor">
    <cofactor evidence="2">
        <name>Mg(2+)</name>
        <dbReference type="ChEBI" id="CHEBI:18420"/>
    </cofactor>
</comment>
<evidence type="ECO:0000313" key="16">
    <source>
        <dbReference type="EMBL" id="MEQ2439923.1"/>
    </source>
</evidence>
<dbReference type="InterPro" id="IPR011095">
    <property type="entry name" value="Dala_Dala_lig_C"/>
</dbReference>
<keyword evidence="12 13" id="KW-0961">Cell wall biogenesis/degradation</keyword>
<evidence type="ECO:0000256" key="3">
    <source>
        <dbReference type="ARBA" id="ARBA00010871"/>
    </source>
</evidence>
<comment type="similarity">
    <text evidence="3 13">Belongs to the D-alanine--D-alanine ligase family.</text>
</comment>
<accession>A0ABV1DXZ1</accession>
<dbReference type="GO" id="GO:0016874">
    <property type="term" value="F:ligase activity"/>
    <property type="evidence" value="ECO:0007669"/>
    <property type="project" value="UniProtKB-KW"/>
</dbReference>
<reference evidence="16 17" key="1">
    <citation type="submission" date="2024-03" db="EMBL/GenBank/DDBJ databases">
        <title>Human intestinal bacterial collection.</title>
        <authorList>
            <person name="Pauvert C."/>
            <person name="Hitch T.C.A."/>
            <person name="Clavel T."/>
        </authorList>
    </citation>
    <scope>NUCLEOTIDE SEQUENCE [LARGE SCALE GENOMIC DNA]</scope>
    <source>
        <strain evidence="16 17">CLA-JM-H44</strain>
    </source>
</reference>
<keyword evidence="4 13" id="KW-0436">Ligase</keyword>
<evidence type="ECO:0000313" key="17">
    <source>
        <dbReference type="Proteomes" id="UP001489509"/>
    </source>
</evidence>
<proteinExistence type="inferred from homology"/>
<comment type="subcellular location">
    <subcellularLocation>
        <location evidence="13">Cytoplasm</location>
    </subcellularLocation>
</comment>
<evidence type="ECO:0000256" key="10">
    <source>
        <dbReference type="ARBA" id="ARBA00022984"/>
    </source>
</evidence>
<dbReference type="EMBL" id="JBBMFD010000004">
    <property type="protein sequence ID" value="MEQ2439923.1"/>
    <property type="molecule type" value="Genomic_DNA"/>
</dbReference>
<keyword evidence="5" id="KW-0479">Metal-binding</keyword>
<evidence type="ECO:0000256" key="8">
    <source>
        <dbReference type="ARBA" id="ARBA00022842"/>
    </source>
</evidence>
<keyword evidence="6 14" id="KW-0547">Nucleotide-binding</keyword>
<evidence type="ECO:0000256" key="12">
    <source>
        <dbReference type="ARBA" id="ARBA00023316"/>
    </source>
</evidence>
<keyword evidence="17" id="KW-1185">Reference proteome</keyword>
<comment type="cofactor">
    <cofactor evidence="1">
        <name>Mn(2+)</name>
        <dbReference type="ChEBI" id="CHEBI:29035"/>
    </cofactor>
</comment>
<dbReference type="Gene3D" id="3.30.470.20">
    <property type="entry name" value="ATP-grasp fold, B domain"/>
    <property type="match status" value="1"/>
</dbReference>
<comment type="function">
    <text evidence="13">Cell wall formation.</text>
</comment>
<dbReference type="Gene3D" id="3.30.1490.20">
    <property type="entry name" value="ATP-grasp fold, A domain"/>
    <property type="match status" value="1"/>
</dbReference>
<evidence type="ECO:0000256" key="6">
    <source>
        <dbReference type="ARBA" id="ARBA00022741"/>
    </source>
</evidence>
<keyword evidence="11" id="KW-0464">Manganese</keyword>
<evidence type="ECO:0000259" key="15">
    <source>
        <dbReference type="PROSITE" id="PS50975"/>
    </source>
</evidence>
<dbReference type="Pfam" id="PF01820">
    <property type="entry name" value="Dala_Dala_lig_N"/>
    <property type="match status" value="1"/>
</dbReference>
<dbReference type="PROSITE" id="PS00844">
    <property type="entry name" value="DALA_DALA_LIGASE_2"/>
    <property type="match status" value="1"/>
</dbReference>
<dbReference type="Proteomes" id="UP001489509">
    <property type="component" value="Unassembled WGS sequence"/>
</dbReference>